<comment type="caution">
    <text evidence="1">The sequence shown here is derived from an EMBL/GenBank/DDBJ whole genome shotgun (WGS) entry which is preliminary data.</text>
</comment>
<dbReference type="EMBL" id="FNNO01000002">
    <property type="protein sequence ID" value="SDW41515.1"/>
    <property type="molecule type" value="Genomic_DNA"/>
</dbReference>
<evidence type="ECO:0000313" key="1">
    <source>
        <dbReference type="EMBL" id="SDW41515.1"/>
    </source>
</evidence>
<proteinExistence type="predicted"/>
<dbReference type="AlphaFoldDB" id="A0A8X8IFF5"/>
<dbReference type="RefSeq" id="WP_092722414.1">
    <property type="nucleotide sequence ID" value="NZ_FNNO01000002.1"/>
</dbReference>
<sequence length="90" mass="10475">MEKQILQELQEIKRLLSLHKEVFTLEEFCTYAGLSLNQGYHLTSTRQVPFYRPFGKKIYLRKDDVMDFLLKNPAGTRAAIAKKSVLNTIK</sequence>
<keyword evidence="2" id="KW-1185">Reference proteome</keyword>
<reference evidence="1 2" key="1">
    <citation type="submission" date="2016-10" db="EMBL/GenBank/DDBJ databases">
        <authorList>
            <person name="Varghese N."/>
            <person name="Submissions S."/>
        </authorList>
    </citation>
    <scope>NUCLEOTIDE SEQUENCE [LARGE SCALE GENOMIC DNA]</scope>
    <source>
        <strain evidence="1 2">DSM 25353</strain>
    </source>
</reference>
<accession>A0A8X8IFF5</accession>
<name>A0A8X8IFF5_9BACT</name>
<dbReference type="Proteomes" id="UP000198711">
    <property type="component" value="Unassembled WGS sequence"/>
</dbReference>
<protein>
    <submittedName>
        <fullName evidence="1">DNA binding domain-containing protein, excisionase family</fullName>
    </submittedName>
</protein>
<organism evidence="1 2">
    <name type="scientific">Hydrobacter penzbergensis</name>
    <dbReference type="NCBI Taxonomy" id="1235997"/>
    <lineage>
        <taxon>Bacteria</taxon>
        <taxon>Pseudomonadati</taxon>
        <taxon>Bacteroidota</taxon>
        <taxon>Chitinophagia</taxon>
        <taxon>Chitinophagales</taxon>
        <taxon>Chitinophagaceae</taxon>
        <taxon>Hydrobacter</taxon>
    </lineage>
</organism>
<gene>
    <name evidence="1" type="ORF">SAMN05444410_102246</name>
</gene>
<evidence type="ECO:0000313" key="2">
    <source>
        <dbReference type="Proteomes" id="UP000198711"/>
    </source>
</evidence>